<feature type="non-terminal residue" evidence="1">
    <location>
        <position position="142"/>
    </location>
</feature>
<gene>
    <name evidence="1" type="ORF">TPC1_16866</name>
</gene>
<dbReference type="EMBL" id="GDID01005099">
    <property type="protein sequence ID" value="JAP91507.1"/>
    <property type="molecule type" value="Transcribed_RNA"/>
</dbReference>
<dbReference type="AlphaFoldDB" id="A0A146K4B3"/>
<protein>
    <submittedName>
        <fullName evidence="1">Uncharacterized protein</fullName>
    </submittedName>
</protein>
<reference evidence="1" key="1">
    <citation type="submission" date="2015-07" db="EMBL/GenBank/DDBJ databases">
        <title>Adaptation to a free-living lifestyle via gene acquisitions in the diplomonad Trepomonas sp. PC1.</title>
        <authorList>
            <person name="Xu F."/>
            <person name="Jerlstrom-Hultqvist J."/>
            <person name="Kolisko M."/>
            <person name="Simpson A.G.B."/>
            <person name="Roger A.J."/>
            <person name="Svard S.G."/>
            <person name="Andersson J.O."/>
        </authorList>
    </citation>
    <scope>NUCLEOTIDE SEQUENCE</scope>
    <source>
        <strain evidence="1">PC1</strain>
    </source>
</reference>
<accession>A0A146K4B3</accession>
<proteinExistence type="predicted"/>
<organism evidence="1">
    <name type="scientific">Trepomonas sp. PC1</name>
    <dbReference type="NCBI Taxonomy" id="1076344"/>
    <lineage>
        <taxon>Eukaryota</taxon>
        <taxon>Metamonada</taxon>
        <taxon>Diplomonadida</taxon>
        <taxon>Hexamitidae</taxon>
        <taxon>Hexamitinae</taxon>
        <taxon>Trepomonas</taxon>
    </lineage>
</organism>
<sequence length="142" mass="16617">IENFNDQYYLISDKGIYMYDSNFIFPKKLFEPDRSMIKDKSQQYEDQRAQDKRIQHAMTLLRQYGVDYVQYEKGKHDEKIEQEISKNAIQPTASNCSTIVQAILLKPYGIFAVFTEYPGIFFVNLNQQVSKFFDLESAVSAV</sequence>
<name>A0A146K4B3_9EUKA</name>
<feature type="non-terminal residue" evidence="1">
    <location>
        <position position="1"/>
    </location>
</feature>
<evidence type="ECO:0000313" key="1">
    <source>
        <dbReference type="EMBL" id="JAP91507.1"/>
    </source>
</evidence>